<reference evidence="8 9" key="1">
    <citation type="journal article" date="2019" name="Nat. Microbiol.">
        <title>Mediterranean grassland soil C-N compound turnover is dependent on rainfall and depth, and is mediated by genomically divergent microorganisms.</title>
        <authorList>
            <person name="Diamond S."/>
            <person name="Andeer P.F."/>
            <person name="Li Z."/>
            <person name="Crits-Christoph A."/>
            <person name="Burstein D."/>
            <person name="Anantharaman K."/>
            <person name="Lane K.R."/>
            <person name="Thomas B.C."/>
            <person name="Pan C."/>
            <person name="Northen T.R."/>
            <person name="Banfield J.F."/>
        </authorList>
    </citation>
    <scope>NUCLEOTIDE SEQUENCE [LARGE SCALE GENOMIC DNA]</scope>
    <source>
        <strain evidence="8">WS_10</strain>
    </source>
</reference>
<dbReference type="Pfam" id="PF01509">
    <property type="entry name" value="TruB_N"/>
    <property type="match status" value="1"/>
</dbReference>
<comment type="catalytic activity">
    <reaction evidence="1">
        <text>uridine(55) in tRNA = pseudouridine(55) in tRNA</text>
        <dbReference type="Rhea" id="RHEA:42532"/>
        <dbReference type="Rhea" id="RHEA-COMP:10101"/>
        <dbReference type="Rhea" id="RHEA-COMP:10102"/>
        <dbReference type="ChEBI" id="CHEBI:65314"/>
        <dbReference type="ChEBI" id="CHEBI:65315"/>
        <dbReference type="EC" id="5.4.99.25"/>
    </reaction>
</comment>
<comment type="caution">
    <text evidence="8">The sequence shown here is derived from an EMBL/GenBank/DDBJ whole genome shotgun (WGS) entry which is preliminary data.</text>
</comment>
<dbReference type="GO" id="GO:0160148">
    <property type="term" value="F:tRNA pseudouridine(55) synthase activity"/>
    <property type="evidence" value="ECO:0007669"/>
    <property type="project" value="UniProtKB-EC"/>
</dbReference>
<accession>A0A538UA14</accession>
<evidence type="ECO:0000256" key="2">
    <source>
        <dbReference type="ARBA" id="ARBA00005642"/>
    </source>
</evidence>
<feature type="domain" description="tRNA pseudouridylate synthase B C-terminal" evidence="7">
    <location>
        <begin position="59"/>
        <end position="117"/>
    </location>
</feature>
<dbReference type="InterPro" id="IPR032819">
    <property type="entry name" value="TruB_C"/>
</dbReference>
<dbReference type="Pfam" id="PF16198">
    <property type="entry name" value="TruB_C_2"/>
    <property type="match status" value="1"/>
</dbReference>
<dbReference type="InterPro" id="IPR014780">
    <property type="entry name" value="tRNA_psdUridine_synth_TruB"/>
</dbReference>
<dbReference type="SUPFAM" id="SSF55120">
    <property type="entry name" value="Pseudouridine synthase"/>
    <property type="match status" value="1"/>
</dbReference>
<organism evidence="8 9">
    <name type="scientific">Eiseniibacteriota bacterium</name>
    <dbReference type="NCBI Taxonomy" id="2212470"/>
    <lineage>
        <taxon>Bacteria</taxon>
        <taxon>Candidatus Eiseniibacteriota</taxon>
    </lineage>
</organism>
<gene>
    <name evidence="8" type="ORF">E6K80_02200</name>
</gene>
<dbReference type="Gene3D" id="3.30.2350.10">
    <property type="entry name" value="Pseudouridine synthase"/>
    <property type="match status" value="1"/>
</dbReference>
<keyword evidence="4" id="KW-0819">tRNA processing</keyword>
<dbReference type="InterPro" id="IPR002501">
    <property type="entry name" value="PsdUridine_synth_N"/>
</dbReference>
<evidence type="ECO:0000256" key="1">
    <source>
        <dbReference type="ARBA" id="ARBA00000385"/>
    </source>
</evidence>
<dbReference type="AlphaFoldDB" id="A0A538UA14"/>
<evidence type="ECO:0000256" key="3">
    <source>
        <dbReference type="ARBA" id="ARBA00012787"/>
    </source>
</evidence>
<evidence type="ECO:0000313" key="8">
    <source>
        <dbReference type="EMBL" id="TMQ72687.1"/>
    </source>
</evidence>
<name>A0A538UA14_UNCEI</name>
<evidence type="ECO:0000259" key="6">
    <source>
        <dbReference type="Pfam" id="PF01509"/>
    </source>
</evidence>
<evidence type="ECO:0000256" key="4">
    <source>
        <dbReference type="ARBA" id="ARBA00022694"/>
    </source>
</evidence>
<keyword evidence="5" id="KW-0413">Isomerase</keyword>
<evidence type="ECO:0000256" key="5">
    <source>
        <dbReference type="ARBA" id="ARBA00023235"/>
    </source>
</evidence>
<dbReference type="PANTHER" id="PTHR13767">
    <property type="entry name" value="TRNA-PSEUDOURIDINE SYNTHASE"/>
    <property type="match status" value="1"/>
</dbReference>
<protein>
    <recommendedName>
        <fullName evidence="3">tRNA pseudouridine(55) synthase</fullName>
        <ecNumber evidence="3">5.4.99.25</ecNumber>
    </recommendedName>
</protein>
<proteinExistence type="inferred from homology"/>
<dbReference type="PANTHER" id="PTHR13767:SF2">
    <property type="entry name" value="PSEUDOURIDYLATE SYNTHASE TRUB1"/>
    <property type="match status" value="1"/>
</dbReference>
<feature type="non-terminal residue" evidence="8">
    <location>
        <position position="1"/>
    </location>
</feature>
<comment type="similarity">
    <text evidence="2">Belongs to the pseudouridine synthase TruB family. Type 1 subfamily.</text>
</comment>
<evidence type="ECO:0000313" key="9">
    <source>
        <dbReference type="Proteomes" id="UP000319836"/>
    </source>
</evidence>
<dbReference type="Proteomes" id="UP000319836">
    <property type="component" value="Unassembled WGS sequence"/>
</dbReference>
<dbReference type="GO" id="GO:0006400">
    <property type="term" value="P:tRNA modification"/>
    <property type="evidence" value="ECO:0007669"/>
    <property type="project" value="TreeGrafter"/>
</dbReference>
<dbReference type="EMBL" id="VBPA01000047">
    <property type="protein sequence ID" value="TMQ72687.1"/>
    <property type="molecule type" value="Genomic_DNA"/>
</dbReference>
<evidence type="ECO:0000259" key="7">
    <source>
        <dbReference type="Pfam" id="PF16198"/>
    </source>
</evidence>
<sequence length="212" mass="22819">PPMVSAIKIDGERLHRLARRGLDVARPSRTVRVLEWEWTDLALPEGGFRVRCSAGTYVRTLVHDLGQALGTGAALSALRRIRSEPFGIDRAITLEALDRCAPSEALERAGIPLDEALRVLPSLALDPSAALEVGMGSRPLVPRGQAPLAAGERSVVLRDADGQALALGELLPSEDAARAWVCPHVVFPWAVRTGRRHKSPSVPWEALSEPSA</sequence>
<dbReference type="GO" id="GO:1990481">
    <property type="term" value="P:mRNA pseudouridine synthesis"/>
    <property type="evidence" value="ECO:0007669"/>
    <property type="project" value="TreeGrafter"/>
</dbReference>
<dbReference type="EC" id="5.4.99.25" evidence="3"/>
<feature type="domain" description="Pseudouridine synthase II N-terminal" evidence="6">
    <location>
        <begin position="1"/>
        <end position="58"/>
    </location>
</feature>
<dbReference type="InterPro" id="IPR020103">
    <property type="entry name" value="PsdUridine_synth_cat_dom_sf"/>
</dbReference>
<dbReference type="GO" id="GO:0003723">
    <property type="term" value="F:RNA binding"/>
    <property type="evidence" value="ECO:0007669"/>
    <property type="project" value="InterPro"/>
</dbReference>